<dbReference type="Proteomes" id="UP000799539">
    <property type="component" value="Unassembled WGS sequence"/>
</dbReference>
<accession>A0A6A6FWB0</accession>
<sequence>MGRASESRFDDVRDSLQKINEGCRSIAFPAIGPGLLLCAVLSNPCYKLGHRSELASPSGGFGDQERLSLSGSDSVYRSEPELYGLPDAGFRIPMLVFDKPPAAAAPWGNVNNFYVLNTLHQLHMTTLAKNYEGEDWIERVEHSDYMILESDFPLGIPPEFHEGGLAWSVVHVFIDRQRLMGWQKGQMEMYNSSWNITA</sequence>
<dbReference type="EMBL" id="ML992662">
    <property type="protein sequence ID" value="KAF2217693.1"/>
    <property type="molecule type" value="Genomic_DNA"/>
</dbReference>
<dbReference type="AlphaFoldDB" id="A0A6A6FWB0"/>
<proteinExistence type="predicted"/>
<name>A0A6A6FWB0_9PEZI</name>
<dbReference type="OrthoDB" id="3687641at2759"/>
<organism evidence="1 2">
    <name type="scientific">Cercospora zeae-maydis SCOH1-5</name>
    <dbReference type="NCBI Taxonomy" id="717836"/>
    <lineage>
        <taxon>Eukaryota</taxon>
        <taxon>Fungi</taxon>
        <taxon>Dikarya</taxon>
        <taxon>Ascomycota</taxon>
        <taxon>Pezizomycotina</taxon>
        <taxon>Dothideomycetes</taxon>
        <taxon>Dothideomycetidae</taxon>
        <taxon>Mycosphaerellales</taxon>
        <taxon>Mycosphaerellaceae</taxon>
        <taxon>Cercospora</taxon>
    </lineage>
</organism>
<evidence type="ECO:0000313" key="2">
    <source>
        <dbReference type="Proteomes" id="UP000799539"/>
    </source>
</evidence>
<reference evidence="1" key="1">
    <citation type="journal article" date="2020" name="Stud. Mycol.">
        <title>101 Dothideomycetes genomes: a test case for predicting lifestyles and emergence of pathogens.</title>
        <authorList>
            <person name="Haridas S."/>
            <person name="Albert R."/>
            <person name="Binder M."/>
            <person name="Bloem J."/>
            <person name="Labutti K."/>
            <person name="Salamov A."/>
            <person name="Andreopoulos B."/>
            <person name="Baker S."/>
            <person name="Barry K."/>
            <person name="Bills G."/>
            <person name="Bluhm B."/>
            <person name="Cannon C."/>
            <person name="Castanera R."/>
            <person name="Culley D."/>
            <person name="Daum C."/>
            <person name="Ezra D."/>
            <person name="Gonzalez J."/>
            <person name="Henrissat B."/>
            <person name="Kuo A."/>
            <person name="Liang C."/>
            <person name="Lipzen A."/>
            <person name="Lutzoni F."/>
            <person name="Magnuson J."/>
            <person name="Mondo S."/>
            <person name="Nolan M."/>
            <person name="Ohm R."/>
            <person name="Pangilinan J."/>
            <person name="Park H.-J."/>
            <person name="Ramirez L."/>
            <person name="Alfaro M."/>
            <person name="Sun H."/>
            <person name="Tritt A."/>
            <person name="Yoshinaga Y."/>
            <person name="Zwiers L.-H."/>
            <person name="Turgeon B."/>
            <person name="Goodwin S."/>
            <person name="Spatafora J."/>
            <person name="Crous P."/>
            <person name="Grigoriev I."/>
        </authorList>
    </citation>
    <scope>NUCLEOTIDE SEQUENCE</scope>
    <source>
        <strain evidence="1">SCOH1-5</strain>
    </source>
</reference>
<evidence type="ECO:0000313" key="1">
    <source>
        <dbReference type="EMBL" id="KAF2217693.1"/>
    </source>
</evidence>
<protein>
    <submittedName>
        <fullName evidence="1">Uncharacterized protein</fullName>
    </submittedName>
</protein>
<keyword evidence="2" id="KW-1185">Reference proteome</keyword>
<gene>
    <name evidence="1" type="ORF">CERZMDRAFT_92348</name>
</gene>